<name>A0A081RQY0_PHOTE</name>
<dbReference type="InterPro" id="IPR027417">
    <property type="entry name" value="P-loop_NTPase"/>
</dbReference>
<protein>
    <recommendedName>
        <fullName evidence="3">ATP-binding protein</fullName>
    </recommendedName>
</protein>
<dbReference type="Proteomes" id="UP000028002">
    <property type="component" value="Unassembled WGS sequence"/>
</dbReference>
<evidence type="ECO:0000313" key="2">
    <source>
        <dbReference type="Proteomes" id="UP000028002"/>
    </source>
</evidence>
<dbReference type="AlphaFoldDB" id="A0A081RQY0"/>
<gene>
    <name evidence="1" type="ORF">MEG1DRAFT_04293</name>
</gene>
<sequence>MGTATLILGESGTGKSTSLRNLNPTECLLIQAVRKPLPFKSSSWKLWDRENPETSVFISDKYSHIEGAIIKAHSYGKKIVIIDDFQYVMANEFMRRSDEKSFDKFTEIGSHAWSIIDSAINGTPDDLRVYLLSHTEETQTGKVKIKTIGKMLDEKITIEGMFTIVLRTIVKDDNYFFLTRNNGYDTVKSPMGMFDKYEIENDLAAIDETICHYYEINK</sequence>
<proteinExistence type="predicted"/>
<evidence type="ECO:0000313" key="1">
    <source>
        <dbReference type="EMBL" id="KER01083.1"/>
    </source>
</evidence>
<dbReference type="EMBL" id="JGVH01000107">
    <property type="protein sequence ID" value="KER01083.1"/>
    <property type="molecule type" value="Genomic_DNA"/>
</dbReference>
<comment type="caution">
    <text evidence="1">The sequence shown here is derived from an EMBL/GenBank/DDBJ whole genome shotgun (WGS) entry which is preliminary data.</text>
</comment>
<dbReference type="PATRIC" id="fig|1393735.3.peg.4398"/>
<organism evidence="1 2">
    <name type="scientific">Photorhabdus temperata subsp. temperata Meg1</name>
    <dbReference type="NCBI Taxonomy" id="1393735"/>
    <lineage>
        <taxon>Bacteria</taxon>
        <taxon>Pseudomonadati</taxon>
        <taxon>Pseudomonadota</taxon>
        <taxon>Gammaproteobacteria</taxon>
        <taxon>Enterobacterales</taxon>
        <taxon>Morganellaceae</taxon>
        <taxon>Photorhabdus</taxon>
    </lineage>
</organism>
<evidence type="ECO:0008006" key="3">
    <source>
        <dbReference type="Google" id="ProtNLM"/>
    </source>
</evidence>
<reference evidence="1 2" key="1">
    <citation type="submission" date="2014-03" db="EMBL/GenBank/DDBJ databases">
        <title>Draft Genome of Photorhabdus temperata Meg1.</title>
        <authorList>
            <person name="Hurst S.G.IV."/>
            <person name="Morris K."/>
            <person name="Thomas K."/>
            <person name="Tisa L.S."/>
        </authorList>
    </citation>
    <scope>NUCLEOTIDE SEQUENCE [LARGE SCALE GENOMIC DNA]</scope>
    <source>
        <strain evidence="1 2">Meg1</strain>
    </source>
</reference>
<dbReference type="SUPFAM" id="SSF52540">
    <property type="entry name" value="P-loop containing nucleoside triphosphate hydrolases"/>
    <property type="match status" value="1"/>
</dbReference>
<accession>A0A081RQY0</accession>
<dbReference type="RefSeq" id="WP_036841516.1">
    <property type="nucleotide sequence ID" value="NZ_CAWLUD010000107.1"/>
</dbReference>